<gene>
    <name evidence="3" type="ORF">H5410_029922</name>
</gene>
<feature type="region of interest" description="Disordered" evidence="1">
    <location>
        <begin position="1"/>
        <end position="57"/>
    </location>
</feature>
<dbReference type="Proteomes" id="UP000824120">
    <property type="component" value="Chromosome 6"/>
</dbReference>
<evidence type="ECO:0000256" key="1">
    <source>
        <dbReference type="SAM" id="MobiDB-lite"/>
    </source>
</evidence>
<evidence type="ECO:0000313" key="3">
    <source>
        <dbReference type="EMBL" id="KAG5598552.1"/>
    </source>
</evidence>
<evidence type="ECO:0000259" key="2">
    <source>
        <dbReference type="Pfam" id="PF20167"/>
    </source>
</evidence>
<accession>A0A9J5YG06</accession>
<dbReference type="InterPro" id="IPR046796">
    <property type="entry name" value="Transposase_32_dom"/>
</dbReference>
<keyword evidence="4" id="KW-1185">Reference proteome</keyword>
<sequence length="279" mass="30864">MVRTNIDIPPRKRGDADSQDDLSEPKDDQPLQSRRDEISARSYPDLARVPPVPTPTDSVPTLAPLVASVTPVVPPPSLLNRLKGDGFQTILEEKLLSTEGLEGNFSNASEFRSVKSVVVRGKEVDCNNEYINTVLDRGYDFDHPNLTTATSSLDEIKGWMAPLISDTTPRWIKAGVPIEKRDLSIAARFWFGFISSTIMPSQNESILHHPKVACLGAIISRRSIDVGLLIEQEMAMRAKQRHTSLSFPVQISSSEVLISSSEVLQGFKFQVPLQGILKF</sequence>
<dbReference type="AlphaFoldDB" id="A0A9J5YG06"/>
<feature type="compositionally biased region" description="Basic and acidic residues" evidence="1">
    <location>
        <begin position="23"/>
        <end position="39"/>
    </location>
</feature>
<feature type="domain" description="Putative plant transposon protein" evidence="2">
    <location>
        <begin position="107"/>
        <end position="252"/>
    </location>
</feature>
<protein>
    <recommendedName>
        <fullName evidence="2">Putative plant transposon protein domain-containing protein</fullName>
    </recommendedName>
</protein>
<dbReference type="Pfam" id="PF20167">
    <property type="entry name" value="Transposase_32"/>
    <property type="match status" value="1"/>
</dbReference>
<dbReference type="PANTHER" id="PTHR33180:SF31">
    <property type="entry name" value="POLYPROTEIN PROTEIN"/>
    <property type="match status" value="1"/>
</dbReference>
<reference evidence="3 4" key="1">
    <citation type="submission" date="2020-09" db="EMBL/GenBank/DDBJ databases">
        <title>De no assembly of potato wild relative species, Solanum commersonii.</title>
        <authorList>
            <person name="Cho K."/>
        </authorList>
    </citation>
    <scope>NUCLEOTIDE SEQUENCE [LARGE SCALE GENOMIC DNA]</scope>
    <source>
        <strain evidence="3">LZ3.2</strain>
        <tissue evidence="3">Leaf</tissue>
    </source>
</reference>
<comment type="caution">
    <text evidence="3">The sequence shown here is derived from an EMBL/GenBank/DDBJ whole genome shotgun (WGS) entry which is preliminary data.</text>
</comment>
<evidence type="ECO:0000313" key="4">
    <source>
        <dbReference type="Proteomes" id="UP000824120"/>
    </source>
</evidence>
<dbReference type="OrthoDB" id="1306244at2759"/>
<proteinExistence type="predicted"/>
<dbReference type="EMBL" id="JACXVP010000006">
    <property type="protein sequence ID" value="KAG5598552.1"/>
    <property type="molecule type" value="Genomic_DNA"/>
</dbReference>
<dbReference type="PANTHER" id="PTHR33180">
    <property type="entry name" value="PHOTOSYSTEM II CP43 REACTION CENTER PROTEIN"/>
    <property type="match status" value="1"/>
</dbReference>
<organism evidence="3 4">
    <name type="scientific">Solanum commersonii</name>
    <name type="common">Commerson's wild potato</name>
    <name type="synonym">Commerson's nightshade</name>
    <dbReference type="NCBI Taxonomy" id="4109"/>
    <lineage>
        <taxon>Eukaryota</taxon>
        <taxon>Viridiplantae</taxon>
        <taxon>Streptophyta</taxon>
        <taxon>Embryophyta</taxon>
        <taxon>Tracheophyta</taxon>
        <taxon>Spermatophyta</taxon>
        <taxon>Magnoliopsida</taxon>
        <taxon>eudicotyledons</taxon>
        <taxon>Gunneridae</taxon>
        <taxon>Pentapetalae</taxon>
        <taxon>asterids</taxon>
        <taxon>lamiids</taxon>
        <taxon>Solanales</taxon>
        <taxon>Solanaceae</taxon>
        <taxon>Solanoideae</taxon>
        <taxon>Solaneae</taxon>
        <taxon>Solanum</taxon>
    </lineage>
</organism>
<name>A0A9J5YG06_SOLCO</name>